<name>A0ABN2QBB3_9MICO</name>
<dbReference type="RefSeq" id="WP_344091513.1">
    <property type="nucleotide sequence ID" value="NZ_BAAAOG010000001.1"/>
</dbReference>
<evidence type="ECO:0000256" key="1">
    <source>
        <dbReference type="SAM" id="Phobius"/>
    </source>
</evidence>
<feature type="transmembrane region" description="Helical" evidence="1">
    <location>
        <begin position="35"/>
        <end position="61"/>
    </location>
</feature>
<keyword evidence="1" id="KW-0812">Transmembrane</keyword>
<dbReference type="EMBL" id="BAAAOG010000001">
    <property type="protein sequence ID" value="GAA1948813.1"/>
    <property type="molecule type" value="Genomic_DNA"/>
</dbReference>
<protein>
    <recommendedName>
        <fullName evidence="4">Fimbrial assembly protein</fullName>
    </recommendedName>
</protein>
<dbReference type="Proteomes" id="UP001499933">
    <property type="component" value="Unassembled WGS sequence"/>
</dbReference>
<gene>
    <name evidence="2" type="ORF">GCM10009776_08560</name>
</gene>
<accession>A0ABN2QBB3</accession>
<keyword evidence="1" id="KW-1133">Transmembrane helix</keyword>
<evidence type="ECO:0008006" key="4">
    <source>
        <dbReference type="Google" id="ProtNLM"/>
    </source>
</evidence>
<sequence length="215" mass="22625">MSVAAPTLTRSGIPRVNLMPRLETERRARDRVVRAWLWGIVATVVVAFLVVLGVFGLKWVADQGLAAEQARTNTLLTELAGLSDVSGALATEQELGAFRAEAMGSDFVWAPVINSLASGLPADVRLTGFDLVTGGIPQPGESASGVGLVGTLTLSSPNAIDIAPTVRRFRQLPGVSHVDGRLVSSSQQAVGSYTYELSISFDQSIYSGAFSEGAH</sequence>
<organism evidence="2 3">
    <name type="scientific">Microbacterium deminutum</name>
    <dbReference type="NCBI Taxonomy" id="344164"/>
    <lineage>
        <taxon>Bacteria</taxon>
        <taxon>Bacillati</taxon>
        <taxon>Actinomycetota</taxon>
        <taxon>Actinomycetes</taxon>
        <taxon>Micrococcales</taxon>
        <taxon>Microbacteriaceae</taxon>
        <taxon>Microbacterium</taxon>
    </lineage>
</organism>
<keyword evidence="1" id="KW-0472">Membrane</keyword>
<reference evidence="2 3" key="1">
    <citation type="journal article" date="2019" name="Int. J. Syst. Evol. Microbiol.">
        <title>The Global Catalogue of Microorganisms (GCM) 10K type strain sequencing project: providing services to taxonomists for standard genome sequencing and annotation.</title>
        <authorList>
            <consortium name="The Broad Institute Genomics Platform"/>
            <consortium name="The Broad Institute Genome Sequencing Center for Infectious Disease"/>
            <person name="Wu L."/>
            <person name="Ma J."/>
        </authorList>
    </citation>
    <scope>NUCLEOTIDE SEQUENCE [LARGE SCALE GENOMIC DNA]</scope>
    <source>
        <strain evidence="2 3">JCM 14901</strain>
    </source>
</reference>
<evidence type="ECO:0000313" key="3">
    <source>
        <dbReference type="Proteomes" id="UP001499933"/>
    </source>
</evidence>
<proteinExistence type="predicted"/>
<keyword evidence="3" id="KW-1185">Reference proteome</keyword>
<comment type="caution">
    <text evidence="2">The sequence shown here is derived from an EMBL/GenBank/DDBJ whole genome shotgun (WGS) entry which is preliminary data.</text>
</comment>
<evidence type="ECO:0000313" key="2">
    <source>
        <dbReference type="EMBL" id="GAA1948813.1"/>
    </source>
</evidence>